<dbReference type="EMBL" id="BLQM01000533">
    <property type="protein sequence ID" value="GMH93728.1"/>
    <property type="molecule type" value="Genomic_DNA"/>
</dbReference>
<comment type="caution">
    <text evidence="2">The sequence shown here is derived from an EMBL/GenBank/DDBJ whole genome shotgun (WGS) entry which is preliminary data.</text>
</comment>
<protein>
    <submittedName>
        <fullName evidence="2">Uncharacterized protein</fullName>
    </submittedName>
</protein>
<feature type="region of interest" description="Disordered" evidence="1">
    <location>
        <begin position="1"/>
        <end position="25"/>
    </location>
</feature>
<reference evidence="3" key="1">
    <citation type="journal article" date="2023" name="Commun. Biol.">
        <title>Genome analysis of Parmales, the sister group of diatoms, reveals the evolutionary specialization of diatoms from phago-mixotrophs to photoautotrophs.</title>
        <authorList>
            <person name="Ban H."/>
            <person name="Sato S."/>
            <person name="Yoshikawa S."/>
            <person name="Yamada K."/>
            <person name="Nakamura Y."/>
            <person name="Ichinomiya M."/>
            <person name="Sato N."/>
            <person name="Blanc-Mathieu R."/>
            <person name="Endo H."/>
            <person name="Kuwata A."/>
            <person name="Ogata H."/>
        </authorList>
    </citation>
    <scope>NUCLEOTIDE SEQUENCE [LARGE SCALE GENOMIC DNA]</scope>
</reference>
<feature type="region of interest" description="Disordered" evidence="1">
    <location>
        <begin position="37"/>
        <end position="60"/>
    </location>
</feature>
<proteinExistence type="predicted"/>
<name>A0A9W7BVY2_9STRA</name>
<feature type="region of interest" description="Disordered" evidence="1">
    <location>
        <begin position="73"/>
        <end position="105"/>
    </location>
</feature>
<evidence type="ECO:0000313" key="2">
    <source>
        <dbReference type="EMBL" id="GMH93728.1"/>
    </source>
</evidence>
<feature type="compositionally biased region" description="Basic and acidic residues" evidence="1">
    <location>
        <begin position="39"/>
        <end position="49"/>
    </location>
</feature>
<feature type="compositionally biased region" description="Basic residues" evidence="1">
    <location>
        <begin position="1"/>
        <end position="10"/>
    </location>
</feature>
<sequence length="148" mass="16685">MPPRARKKRKGNEEGGGVGDDVATFSDEVKVENLVAVKQEQEGNPKENSVEEIQQAEESSMSMLLKEVRSMREEMKEMKGLQERAREETKAGKEEMLNRSEETGAKMESVFEELISIKDELREARKEGIRGAETTLQISQQRRVEGGG</sequence>
<organism evidence="2 3">
    <name type="scientific">Triparma laevis f. inornata</name>
    <dbReference type="NCBI Taxonomy" id="1714386"/>
    <lineage>
        <taxon>Eukaryota</taxon>
        <taxon>Sar</taxon>
        <taxon>Stramenopiles</taxon>
        <taxon>Ochrophyta</taxon>
        <taxon>Bolidophyceae</taxon>
        <taxon>Parmales</taxon>
        <taxon>Triparmaceae</taxon>
        <taxon>Triparma</taxon>
    </lineage>
</organism>
<dbReference type="Proteomes" id="UP001162640">
    <property type="component" value="Unassembled WGS sequence"/>
</dbReference>
<evidence type="ECO:0000256" key="1">
    <source>
        <dbReference type="SAM" id="MobiDB-lite"/>
    </source>
</evidence>
<accession>A0A9W7BVY2</accession>
<dbReference type="AlphaFoldDB" id="A0A9W7BVY2"/>
<gene>
    <name evidence="2" type="ORF">TL16_g12709</name>
</gene>
<evidence type="ECO:0000313" key="3">
    <source>
        <dbReference type="Proteomes" id="UP001162640"/>
    </source>
</evidence>